<organism evidence="3 4">
    <name type="scientific">Kineothrix sedimenti</name>
    <dbReference type="NCBI Taxonomy" id="3123317"/>
    <lineage>
        <taxon>Bacteria</taxon>
        <taxon>Bacillati</taxon>
        <taxon>Bacillota</taxon>
        <taxon>Clostridia</taxon>
        <taxon>Lachnospirales</taxon>
        <taxon>Lachnospiraceae</taxon>
        <taxon>Kineothrix</taxon>
    </lineage>
</organism>
<dbReference type="EMBL" id="CP146256">
    <property type="protein sequence ID" value="XAH72308.1"/>
    <property type="molecule type" value="Genomic_DNA"/>
</dbReference>
<accession>A0ABZ3EQ45</accession>
<reference evidence="3 4" key="1">
    <citation type="submission" date="2024-02" db="EMBL/GenBank/DDBJ databases">
        <title>Bacterial strain from lacustrine sediment.</title>
        <authorList>
            <person name="Petit C."/>
            <person name="Fadhlaoui K."/>
        </authorList>
    </citation>
    <scope>NUCLEOTIDE SEQUENCE [LARGE SCALE GENOMIC DNA]</scope>
    <source>
        <strain evidence="3 4">IPX-CK</strain>
    </source>
</reference>
<dbReference type="InterPro" id="IPR027417">
    <property type="entry name" value="P-loop_NTPase"/>
</dbReference>
<sequence length="956" mass="110100">MPYVEMTKDFSEVKKTVAFGLTIRQLIFFVAAGALGIAAYIYTKDKIGTTNAAILMFIIMVPEFFAAQYTKDGLPFEKHLKYFIETRFIRNKERPYKTMNLYDCMRLQEELNKEVERILLKNGNTTIKEIKDNPNAKLGKNSPLNKTGKIVVPSHGPIDRRTKRELEKAVKKAKRNGKIPESAQQTIPYEIPYADGIFESTPGYFTKTIAFDDVTYQLLDREDKNQIFESWCDLINYFDSTIHFQFSYYNQEIDKDEYAKDFKIPLQGDDYDLIRKEYSDMLLGQLAKGTNDIRKERYLTYGVKVDTYKDAKIRLGKVTTAVQKSLMKFNCKSKELDGYERLKLLHQIFHPGTKEKFLWNWDMPVKTGLSSKDFIAPSSFDFKFGPKLDASRYFRVGDRMGAAYYIKIMASDMEDRVIADLLALNRNMMINLHGDVYEQGKALTLVKEELSDIQQMKVREQKKAVQGGYDMDILPPDLVMYEEAAAKLTQDLQKRNERLMNTTITVILTGKNKKDIDEFEFECNGVLAPYQCSLVKLDNRQEQGYMSALPLGNNSIEIKRSFTTTNKAIFIPFTTSELFTKYGQYYGINALSNNIISASRKYLMNPNGLVFGKPGSGKTFFVKREILDVFLRTKDDRMIIDPEGEYKFLVRLLGGQVIKISLNSQYYINPMHINLSLLNKEDKEYDPILAKSNFVISFCELILGNKSTLTKKEISVIDSCCQKIYSEFALNPVPEKMPILEDLYNELMRQTGRAKQVGEDLAMALERYVTGSLSYFNHRTNVDIDNRLVCFDLKEIDKNQRDLAMLIITESIWDRVAENRKKKAYTWVDIDEFHVLLRNPMTAAYMVDIWKRFRKWGGIPTGITQNVKDLFKSPEIQNILDTTDFIAMLNQAGDDARILADHLDISEDEMGYIKTGEQGKGLLFAGNTKIPFTDEFPWNTLAYKVMTTKPEEALVS</sequence>
<keyword evidence="1" id="KW-1133">Transmembrane helix</keyword>
<dbReference type="RefSeq" id="WP_342755926.1">
    <property type="nucleotide sequence ID" value="NZ_CP146256.1"/>
</dbReference>
<dbReference type="PANTHER" id="PTHR30121">
    <property type="entry name" value="UNCHARACTERIZED PROTEIN YJGR-RELATED"/>
    <property type="match status" value="1"/>
</dbReference>
<protein>
    <submittedName>
        <fullName evidence="3">PrgI family protein</fullName>
    </submittedName>
</protein>
<evidence type="ECO:0000256" key="1">
    <source>
        <dbReference type="SAM" id="Phobius"/>
    </source>
</evidence>
<dbReference type="Proteomes" id="UP001451571">
    <property type="component" value="Chromosome"/>
</dbReference>
<dbReference type="NCBIfam" id="NF045971">
    <property type="entry name" value="conju_CD1110"/>
    <property type="match status" value="1"/>
</dbReference>
<gene>
    <name evidence="3" type="ORF">V6984_12285</name>
</gene>
<dbReference type="PANTHER" id="PTHR30121:SF6">
    <property type="entry name" value="SLR6007 PROTEIN"/>
    <property type="match status" value="1"/>
</dbReference>
<evidence type="ECO:0000259" key="2">
    <source>
        <dbReference type="Pfam" id="PF19044"/>
    </source>
</evidence>
<keyword evidence="1" id="KW-0812">Transmembrane</keyword>
<dbReference type="SUPFAM" id="SSF52540">
    <property type="entry name" value="P-loop containing nucleoside triphosphate hydrolases"/>
    <property type="match status" value="1"/>
</dbReference>
<name>A0ABZ3EQ45_9FIRM</name>
<keyword evidence="1" id="KW-0472">Membrane</keyword>
<proteinExistence type="predicted"/>
<dbReference type="InterPro" id="IPR024414">
    <property type="entry name" value="Uncharacterised_PrgI"/>
</dbReference>
<dbReference type="Pfam" id="PF19044">
    <property type="entry name" value="P-loop_TraG"/>
    <property type="match status" value="1"/>
</dbReference>
<feature type="transmembrane region" description="Helical" evidence="1">
    <location>
        <begin position="23"/>
        <end position="43"/>
    </location>
</feature>
<feature type="domain" description="TraG P-loop" evidence="2">
    <location>
        <begin position="599"/>
        <end position="891"/>
    </location>
</feature>
<keyword evidence="4" id="KW-1185">Reference proteome</keyword>
<dbReference type="InterPro" id="IPR051162">
    <property type="entry name" value="T4SS_component"/>
</dbReference>
<dbReference type="Gene3D" id="3.40.50.300">
    <property type="entry name" value="P-loop containing nucleotide triphosphate hydrolases"/>
    <property type="match status" value="1"/>
</dbReference>
<evidence type="ECO:0000313" key="4">
    <source>
        <dbReference type="Proteomes" id="UP001451571"/>
    </source>
</evidence>
<feature type="transmembrane region" description="Helical" evidence="1">
    <location>
        <begin position="50"/>
        <end position="69"/>
    </location>
</feature>
<dbReference type="Pfam" id="PF12666">
    <property type="entry name" value="PrgI"/>
    <property type="match status" value="1"/>
</dbReference>
<dbReference type="Gene3D" id="1.10.8.730">
    <property type="match status" value="1"/>
</dbReference>
<dbReference type="InterPro" id="IPR043964">
    <property type="entry name" value="P-loop_TraG"/>
</dbReference>
<evidence type="ECO:0000313" key="3">
    <source>
        <dbReference type="EMBL" id="XAH72308.1"/>
    </source>
</evidence>